<dbReference type="Proteomes" id="UP001163036">
    <property type="component" value="Plasmid pVP-16-VB00198-1"/>
</dbReference>
<accession>A0AA46Z8Z4</accession>
<dbReference type="InterPro" id="IPR004089">
    <property type="entry name" value="MCPsignal_dom"/>
</dbReference>
<keyword evidence="5" id="KW-0812">Transmembrane</keyword>
<dbReference type="Pfam" id="PF00672">
    <property type="entry name" value="HAMP"/>
    <property type="match status" value="1"/>
</dbReference>
<evidence type="ECO:0000256" key="4">
    <source>
        <dbReference type="PROSITE-ProRule" id="PRU00284"/>
    </source>
</evidence>
<dbReference type="SUPFAM" id="SSF103190">
    <property type="entry name" value="Sensory domain-like"/>
    <property type="match status" value="1"/>
</dbReference>
<dbReference type="PANTHER" id="PTHR32089:SF55">
    <property type="entry name" value="METHYL ACCEPTING SENSORY TRANSDUCER WITH CACHE_2 SMALL MOLECULE BINDING DOMAIN"/>
    <property type="match status" value="1"/>
</dbReference>
<evidence type="ECO:0000259" key="6">
    <source>
        <dbReference type="PROSITE" id="PS50111"/>
    </source>
</evidence>
<keyword evidence="2 4" id="KW-0807">Transducer</keyword>
<evidence type="ECO:0000256" key="2">
    <source>
        <dbReference type="ARBA" id="ARBA00023224"/>
    </source>
</evidence>
<gene>
    <name evidence="8" type="ORF">M5598_28080</name>
</gene>
<dbReference type="AlphaFoldDB" id="A0AA46Z8Z4"/>
<proteinExistence type="inferred from homology"/>
<evidence type="ECO:0000256" key="1">
    <source>
        <dbReference type="ARBA" id="ARBA00004533"/>
    </source>
</evidence>
<dbReference type="CDD" id="cd06225">
    <property type="entry name" value="HAMP"/>
    <property type="match status" value="1"/>
</dbReference>
<name>A0AA46Z8Z4_VIBPH</name>
<keyword evidence="5" id="KW-0472">Membrane</keyword>
<sequence length="635" mass="69697">MNKIGFKGKLTLSVVLLVTFCLVLSNWLSYLKIRDSVVSNIEQRAKATVNDQAGRVEGWFEQKILTVDALADDYNDIHDSNRLIETAKLAKTASKLATVLYGFDDGTAYSTLSGKGWKNGVADLSQYDPRTRPWYRQARNAVAVEFTDIYRDSTTGEMVVSLVRGIDNGAILGDVELDILKETISNITIPGSEAIIVDVNGKTLASNIPDLKVGTYLRDVGLSNIENAMKSSEASVIDYIDNDKSMKAYTKKVRLSDNQNWFLIVKVDKEIAYEPAHLALIESAISSLILIVVSIMMVLAVLHFAYKPINNLKEVIIDLSRGEGDLTRRLPVESNDDLGQISKGINTFIQRLQEMMLEIAQSSNSISSSIDELQQQTDVNSKLLSNHSTETEQIVTSIEEMSSTANDVALNTSKSSSLTQSANSKVAEIANIVSEAEQSAVEMVSDVDKVSNRIQTINDQTHEIHRVLDIIGEIADQTNLLALNAAIEAARAGEQGRGFAVVADEVRALAARTQDSTSEIEETLKQLSQSTSDAIKEMLITKESCHKTEQKSQIISKELEMVRQSIFEINDLGVQIAAATEQQSVVTQEVSSNMSTIRDLVLSISNNSKDTNDEAISLSAVNSQLKSMVNQFKLS</sequence>
<dbReference type="Gene3D" id="3.30.450.20">
    <property type="entry name" value="PAS domain"/>
    <property type="match status" value="2"/>
</dbReference>
<keyword evidence="8" id="KW-0614">Plasmid</keyword>
<evidence type="ECO:0000256" key="5">
    <source>
        <dbReference type="SAM" id="Phobius"/>
    </source>
</evidence>
<dbReference type="GO" id="GO:0005886">
    <property type="term" value="C:plasma membrane"/>
    <property type="evidence" value="ECO:0007669"/>
    <property type="project" value="UniProtKB-SubCell"/>
</dbReference>
<dbReference type="RefSeq" id="WP_264400211.1">
    <property type="nucleotide sequence ID" value="NZ_CP062152.1"/>
</dbReference>
<evidence type="ECO:0000313" key="8">
    <source>
        <dbReference type="EMBL" id="UYV29844.1"/>
    </source>
</evidence>
<feature type="domain" description="HAMP" evidence="7">
    <location>
        <begin position="307"/>
        <end position="357"/>
    </location>
</feature>
<feature type="transmembrane region" description="Helical" evidence="5">
    <location>
        <begin position="284"/>
        <end position="306"/>
    </location>
</feature>
<dbReference type="PROSITE" id="PS50111">
    <property type="entry name" value="CHEMOTAXIS_TRANSDUC_2"/>
    <property type="match status" value="1"/>
</dbReference>
<geneLocation type="plasmid" evidence="8 9">
    <name>pVP-16-VB00198-1</name>
</geneLocation>
<dbReference type="CDD" id="cd11386">
    <property type="entry name" value="MCP_signal"/>
    <property type="match status" value="1"/>
</dbReference>
<dbReference type="EMBL" id="CP097357">
    <property type="protein sequence ID" value="UYV29844.1"/>
    <property type="molecule type" value="Genomic_DNA"/>
</dbReference>
<feature type="domain" description="Methyl-accepting transducer" evidence="6">
    <location>
        <begin position="362"/>
        <end position="598"/>
    </location>
</feature>
<protein>
    <submittedName>
        <fullName evidence="8">Methyl-accepting chemotaxis protein</fullName>
    </submittedName>
</protein>
<dbReference type="GO" id="GO:0007165">
    <property type="term" value="P:signal transduction"/>
    <property type="evidence" value="ECO:0007669"/>
    <property type="project" value="UniProtKB-KW"/>
</dbReference>
<comment type="similarity">
    <text evidence="3">Belongs to the methyl-accepting chemotaxis (MCP) protein family.</text>
</comment>
<dbReference type="SUPFAM" id="SSF58104">
    <property type="entry name" value="Methyl-accepting chemotaxis protein (MCP) signaling domain"/>
    <property type="match status" value="1"/>
</dbReference>
<dbReference type="PROSITE" id="PS50885">
    <property type="entry name" value="HAMP"/>
    <property type="match status" value="1"/>
</dbReference>
<dbReference type="FunFam" id="1.10.287.950:FF:000001">
    <property type="entry name" value="Methyl-accepting chemotaxis sensory transducer"/>
    <property type="match status" value="1"/>
</dbReference>
<organism evidence="8 9">
    <name type="scientific">Vibrio parahaemolyticus</name>
    <dbReference type="NCBI Taxonomy" id="670"/>
    <lineage>
        <taxon>Bacteria</taxon>
        <taxon>Pseudomonadati</taxon>
        <taxon>Pseudomonadota</taxon>
        <taxon>Gammaproteobacteria</taxon>
        <taxon>Vibrionales</taxon>
        <taxon>Vibrionaceae</taxon>
        <taxon>Vibrio</taxon>
    </lineage>
</organism>
<reference evidence="8" key="1">
    <citation type="submission" date="2022-05" db="EMBL/GenBank/DDBJ databases">
        <title>Megaplasmid of Vibrio parahaemolyticus.</title>
        <authorList>
            <person name="Strauch E."/>
            <person name="Borowiak M."/>
        </authorList>
    </citation>
    <scope>NUCLEOTIDE SEQUENCE</scope>
    <source>
        <strain evidence="8">16-VB00198</strain>
        <plasmid evidence="8">pVP-16-VB00198-1</plasmid>
    </source>
</reference>
<evidence type="ECO:0000259" key="7">
    <source>
        <dbReference type="PROSITE" id="PS50885"/>
    </source>
</evidence>
<evidence type="ECO:0000313" key="9">
    <source>
        <dbReference type="Proteomes" id="UP001163036"/>
    </source>
</evidence>
<dbReference type="Gene3D" id="1.10.287.950">
    <property type="entry name" value="Methyl-accepting chemotaxis protein"/>
    <property type="match status" value="1"/>
</dbReference>
<dbReference type="SMART" id="SM00283">
    <property type="entry name" value="MA"/>
    <property type="match status" value="1"/>
</dbReference>
<keyword evidence="5" id="KW-1133">Transmembrane helix</keyword>
<dbReference type="InterPro" id="IPR029151">
    <property type="entry name" value="Sensor-like_sf"/>
</dbReference>
<evidence type="ECO:0000256" key="3">
    <source>
        <dbReference type="ARBA" id="ARBA00029447"/>
    </source>
</evidence>
<dbReference type="PANTHER" id="PTHR32089">
    <property type="entry name" value="METHYL-ACCEPTING CHEMOTAXIS PROTEIN MCPB"/>
    <property type="match status" value="1"/>
</dbReference>
<dbReference type="SMART" id="SM00304">
    <property type="entry name" value="HAMP"/>
    <property type="match status" value="1"/>
</dbReference>
<dbReference type="InterPro" id="IPR003660">
    <property type="entry name" value="HAMP_dom"/>
</dbReference>
<comment type="subcellular location">
    <subcellularLocation>
        <location evidence="1">Cell inner membrane</location>
    </subcellularLocation>
</comment>
<dbReference type="GO" id="GO:0006935">
    <property type="term" value="P:chemotaxis"/>
    <property type="evidence" value="ECO:0007669"/>
    <property type="project" value="UniProtKB-ARBA"/>
</dbReference>
<dbReference type="Pfam" id="PF00015">
    <property type="entry name" value="MCPsignal"/>
    <property type="match status" value="1"/>
</dbReference>